<feature type="transmembrane region" description="Helical" evidence="9">
    <location>
        <begin position="97"/>
        <end position="117"/>
    </location>
</feature>
<protein>
    <recommendedName>
        <fullName evidence="8">Autoinducer 2 import system permease protein LsrD</fullName>
    </recommendedName>
</protein>
<proteinExistence type="predicted"/>
<dbReference type="GO" id="GO:0022857">
    <property type="term" value="F:transmembrane transporter activity"/>
    <property type="evidence" value="ECO:0007669"/>
    <property type="project" value="InterPro"/>
</dbReference>
<keyword evidence="7 9" id="KW-0472">Membrane</keyword>
<feature type="transmembrane region" description="Helical" evidence="9">
    <location>
        <begin position="123"/>
        <end position="141"/>
    </location>
</feature>
<evidence type="ECO:0000256" key="7">
    <source>
        <dbReference type="ARBA" id="ARBA00023136"/>
    </source>
</evidence>
<feature type="non-terminal residue" evidence="10">
    <location>
        <position position="1"/>
    </location>
</feature>
<evidence type="ECO:0000256" key="5">
    <source>
        <dbReference type="ARBA" id="ARBA00022692"/>
    </source>
</evidence>
<dbReference type="CDD" id="cd06579">
    <property type="entry name" value="TM_PBP1_transp_AraH_like"/>
    <property type="match status" value="1"/>
</dbReference>
<sequence length="153" mass="16491">FISVLIIFWFILRHTEFGTHIYAIGGDSEVARIIGINVKKTRFWVFAISGFLCGFSALSFTGFDYSVPITLADGTVFTAFAGGVIGGISLTGGRGSVINTFAGILFLSIIEAGLAMFRVSGEVRTVAIGGLVIAAVVIHMFREIARDRILRPR</sequence>
<evidence type="ECO:0000313" key="11">
    <source>
        <dbReference type="Proteomes" id="UP000267654"/>
    </source>
</evidence>
<dbReference type="PANTHER" id="PTHR32196">
    <property type="entry name" value="ABC TRANSPORTER PERMEASE PROTEIN YPHD-RELATED-RELATED"/>
    <property type="match status" value="1"/>
</dbReference>
<organism evidence="10 11">
    <name type="scientific">Aerophobetes bacterium</name>
    <dbReference type="NCBI Taxonomy" id="2030807"/>
    <lineage>
        <taxon>Bacteria</taxon>
        <taxon>Candidatus Aerophobota</taxon>
    </lineage>
</organism>
<dbReference type="InterPro" id="IPR001851">
    <property type="entry name" value="ABC_transp_permease"/>
</dbReference>
<evidence type="ECO:0000256" key="9">
    <source>
        <dbReference type="SAM" id="Phobius"/>
    </source>
</evidence>
<reference evidence="10 11" key="1">
    <citation type="submission" date="2018-06" db="EMBL/GenBank/DDBJ databases">
        <title>Extensive metabolic versatility and redundancy in microbially diverse, dynamic hydrothermal sediments.</title>
        <authorList>
            <person name="Dombrowski N."/>
            <person name="Teske A."/>
            <person name="Baker B.J."/>
        </authorList>
    </citation>
    <scope>NUCLEOTIDE SEQUENCE [LARGE SCALE GENOMIC DNA]</scope>
    <source>
        <strain evidence="10">B19_G9</strain>
    </source>
</reference>
<dbReference type="Pfam" id="PF02653">
    <property type="entry name" value="BPD_transp_2"/>
    <property type="match status" value="1"/>
</dbReference>
<feature type="transmembrane region" description="Helical" evidence="9">
    <location>
        <begin position="69"/>
        <end position="90"/>
    </location>
</feature>
<comment type="caution">
    <text evidence="10">The sequence shown here is derived from an EMBL/GenBank/DDBJ whole genome shotgun (WGS) entry which is preliminary data.</text>
</comment>
<accession>A0A662DCK3</accession>
<name>A0A662DCK3_UNCAE</name>
<evidence type="ECO:0000256" key="4">
    <source>
        <dbReference type="ARBA" id="ARBA00022519"/>
    </source>
</evidence>
<keyword evidence="6 9" id="KW-1133">Transmembrane helix</keyword>
<dbReference type="AlphaFoldDB" id="A0A662DCK3"/>
<comment type="subcellular location">
    <subcellularLocation>
        <location evidence="1">Cell membrane</location>
        <topology evidence="1">Multi-pass membrane protein</topology>
    </subcellularLocation>
</comment>
<keyword evidence="2" id="KW-0813">Transport</keyword>
<evidence type="ECO:0000256" key="3">
    <source>
        <dbReference type="ARBA" id="ARBA00022475"/>
    </source>
</evidence>
<dbReference type="GO" id="GO:0005886">
    <property type="term" value="C:plasma membrane"/>
    <property type="evidence" value="ECO:0007669"/>
    <property type="project" value="UniProtKB-SubCell"/>
</dbReference>
<feature type="transmembrane region" description="Helical" evidence="9">
    <location>
        <begin position="43"/>
        <end position="63"/>
    </location>
</feature>
<keyword evidence="3" id="KW-1003">Cell membrane</keyword>
<dbReference type="PANTHER" id="PTHR32196:SF71">
    <property type="entry name" value="AUTOINDUCER 2 IMPORT SYSTEM PERMEASE PROTEIN LSRD"/>
    <property type="match status" value="1"/>
</dbReference>
<evidence type="ECO:0000256" key="2">
    <source>
        <dbReference type="ARBA" id="ARBA00022448"/>
    </source>
</evidence>
<dbReference type="EMBL" id="QMQB01000084">
    <property type="protein sequence ID" value="RLE13524.1"/>
    <property type="molecule type" value="Genomic_DNA"/>
</dbReference>
<gene>
    <name evidence="10" type="ORF">DRI96_02855</name>
</gene>
<keyword evidence="5 9" id="KW-0812">Transmembrane</keyword>
<evidence type="ECO:0000256" key="6">
    <source>
        <dbReference type="ARBA" id="ARBA00022989"/>
    </source>
</evidence>
<evidence type="ECO:0000256" key="1">
    <source>
        <dbReference type="ARBA" id="ARBA00004651"/>
    </source>
</evidence>
<keyword evidence="4" id="KW-0997">Cell inner membrane</keyword>
<dbReference type="Proteomes" id="UP000267654">
    <property type="component" value="Unassembled WGS sequence"/>
</dbReference>
<evidence type="ECO:0000313" key="10">
    <source>
        <dbReference type="EMBL" id="RLE13524.1"/>
    </source>
</evidence>
<evidence type="ECO:0000256" key="8">
    <source>
        <dbReference type="ARBA" id="ARBA00039381"/>
    </source>
</evidence>